<comment type="similarity">
    <text evidence="8">Belongs to the helicase family. PriA subfamily.</text>
</comment>
<evidence type="ECO:0000256" key="7">
    <source>
        <dbReference type="ARBA" id="ARBA00023125"/>
    </source>
</evidence>
<dbReference type="Gene3D" id="3.40.50.300">
    <property type="entry name" value="P-loop containing nucleotide triphosphate hydrolases"/>
    <property type="match status" value="1"/>
</dbReference>
<comment type="cofactor">
    <cofactor evidence="8">
        <name>Zn(2+)</name>
        <dbReference type="ChEBI" id="CHEBI:29105"/>
    </cofactor>
    <text evidence="8">Binds 2 zinc ions per subunit.</text>
</comment>
<feature type="binding site" evidence="8">
    <location>
        <position position="457"/>
    </location>
    <ligand>
        <name>Zn(2+)</name>
        <dbReference type="ChEBI" id="CHEBI:29105"/>
        <label>1</label>
    </ligand>
</feature>
<feature type="binding site" evidence="8">
    <location>
        <position position="445"/>
    </location>
    <ligand>
        <name>Zn(2+)</name>
        <dbReference type="ChEBI" id="CHEBI:29105"/>
        <label>2</label>
    </ligand>
</feature>
<keyword evidence="6 8" id="KW-0067">ATP-binding</keyword>
<accession>A0ABP3S802</accession>
<dbReference type="RefSeq" id="WP_344606479.1">
    <property type="nucleotide sequence ID" value="NZ_BAAAHE010000026.1"/>
</dbReference>
<evidence type="ECO:0000256" key="8">
    <source>
        <dbReference type="HAMAP-Rule" id="MF_00983"/>
    </source>
</evidence>
<feature type="binding site" evidence="8">
    <location>
        <position position="454"/>
    </location>
    <ligand>
        <name>Zn(2+)</name>
        <dbReference type="ChEBI" id="CHEBI:29105"/>
        <label>1</label>
    </ligand>
</feature>
<keyword evidence="2 8" id="KW-0235">DNA replication</keyword>
<dbReference type="Proteomes" id="UP001500957">
    <property type="component" value="Unassembled WGS sequence"/>
</dbReference>
<dbReference type="SUPFAM" id="SSF52540">
    <property type="entry name" value="P-loop containing nucleoside triphosphate hydrolases"/>
    <property type="match status" value="1"/>
</dbReference>
<keyword evidence="3 8" id="KW-0479">Metal-binding</keyword>
<keyword evidence="1 8" id="KW-0639">Primosome</keyword>
<feature type="binding site" evidence="8">
    <location>
        <position position="418"/>
    </location>
    <ligand>
        <name>Zn(2+)</name>
        <dbReference type="ChEBI" id="CHEBI:29105"/>
        <label>1</label>
    </ligand>
</feature>
<organism evidence="11 12">
    <name type="scientific">Sporichthya brevicatena</name>
    <dbReference type="NCBI Taxonomy" id="171442"/>
    <lineage>
        <taxon>Bacteria</taxon>
        <taxon>Bacillati</taxon>
        <taxon>Actinomycetota</taxon>
        <taxon>Actinomycetes</taxon>
        <taxon>Sporichthyales</taxon>
        <taxon>Sporichthyaceae</taxon>
        <taxon>Sporichthya</taxon>
    </lineage>
</organism>
<protein>
    <recommendedName>
        <fullName evidence="8">Probable replication restart protein PriA</fullName>
    </recommendedName>
    <alternativeName>
        <fullName evidence="8">Putative ATP-dependent DNA helicase PriA</fullName>
    </alternativeName>
</protein>
<evidence type="ECO:0000256" key="2">
    <source>
        <dbReference type="ARBA" id="ARBA00022705"/>
    </source>
</evidence>
<dbReference type="HAMAP" id="MF_00983">
    <property type="entry name" value="PriA"/>
    <property type="match status" value="1"/>
</dbReference>
<feature type="binding site" evidence="8">
    <location>
        <position position="424"/>
    </location>
    <ligand>
        <name>Zn(2+)</name>
        <dbReference type="ChEBI" id="CHEBI:29105"/>
        <label>2</label>
    </ligand>
</feature>
<evidence type="ECO:0000259" key="10">
    <source>
        <dbReference type="Pfam" id="PF17764"/>
    </source>
</evidence>
<proteinExistence type="inferred from homology"/>
<evidence type="ECO:0000313" key="11">
    <source>
        <dbReference type="EMBL" id="GAA0626106.1"/>
    </source>
</evidence>
<reference evidence="12" key="1">
    <citation type="journal article" date="2019" name="Int. J. Syst. Evol. Microbiol.">
        <title>The Global Catalogue of Microorganisms (GCM) 10K type strain sequencing project: providing services to taxonomists for standard genome sequencing and annotation.</title>
        <authorList>
            <consortium name="The Broad Institute Genomics Platform"/>
            <consortium name="The Broad Institute Genome Sequencing Center for Infectious Disease"/>
            <person name="Wu L."/>
            <person name="Ma J."/>
        </authorList>
    </citation>
    <scope>NUCLEOTIDE SEQUENCE [LARGE SCALE GENOMIC DNA]</scope>
    <source>
        <strain evidence="12">JCM 10671</strain>
    </source>
</reference>
<dbReference type="EMBL" id="BAAAHE010000026">
    <property type="protein sequence ID" value="GAA0626106.1"/>
    <property type="molecule type" value="Genomic_DNA"/>
</dbReference>
<keyword evidence="7 8" id="KW-0238">DNA-binding</keyword>
<dbReference type="Gene3D" id="3.40.1440.60">
    <property type="entry name" value="PriA, 3(prime) DNA-binding domain"/>
    <property type="match status" value="1"/>
</dbReference>
<evidence type="ECO:0000256" key="9">
    <source>
        <dbReference type="SAM" id="MobiDB-lite"/>
    </source>
</evidence>
<dbReference type="InterPro" id="IPR005259">
    <property type="entry name" value="PriA"/>
</dbReference>
<evidence type="ECO:0000256" key="5">
    <source>
        <dbReference type="ARBA" id="ARBA00022833"/>
    </source>
</evidence>
<name>A0ABP3S802_9ACTN</name>
<feature type="binding site" evidence="8">
    <location>
        <position position="415"/>
    </location>
    <ligand>
        <name>Zn(2+)</name>
        <dbReference type="ChEBI" id="CHEBI:29105"/>
        <label>1</label>
    </ligand>
</feature>
<dbReference type="InterPro" id="IPR027417">
    <property type="entry name" value="P-loop_NTPase"/>
</dbReference>
<comment type="function">
    <text evidence="8">Initiates the restart of stalled replication forks, which reloads the replicative helicase on sites other than the origin of replication. Recognizes and binds to abandoned replication forks and remodels them to uncover a helicase loading site. Promotes assembly of the primosome at these replication forks.</text>
</comment>
<evidence type="ECO:0000256" key="1">
    <source>
        <dbReference type="ARBA" id="ARBA00022515"/>
    </source>
</evidence>
<keyword evidence="5 8" id="KW-0862">Zinc</keyword>
<comment type="subunit">
    <text evidence="8">Component of the replication restart primosome.</text>
</comment>
<sequence>MSSAGGPPEAAVEQLELVRETARRTTKAVRKKEREPAPVAAERPVARVAVDVPFPHLDRPFDYLVPAELDADAAPGARVRVRFAGQLVDGFVLAREDRSEHTGSLARLPKVVSPEPVLAPEIADLARAVANRYAGTVADVLRLAVPPRHARVEAEPPPEPPRPTGGVDPRSWEVYPDGPTFLAALADGRPARAVWAALPGAPWAPAVAAAVAATLAGGRGALVVVPDARDLQRLGAALDAALGPGGHVELTADLGPAERYRRWLAVRRGAARAVIGTRAAMFAPVADLGLVVVWDDGDDLHAEPRAPYPHVREVLCLRAHLAGAAALIGGYAVTAEGAALVESGWARALAAPRETVRARGPRVAPAGTDTDLERDPAARAARLPSVAWQTARAALASGPVLLQVPRRGYLPILACVRCRDVARCRACSGPLGLAAGERTATCRLCAQAAGDWACPACGATAFRSVVVGVARTAEEIGRAFPNVPVRHSSADGTVLAVVDDTPALILATPGAEPEAAHGYAAALLLDGDALLARADLRAAEETVRRWANAAALVRPGGSVVLMADPAAPAVQALVRWDPFGFAERELTDRQELGFPPAVRLAVLTGPAAAIEELLEAARLPAAASRLGPVPTGRDGSDETARAVVRVPRAQGSDLAAALRAGAGVRSARKAAGSVRIQIDPAALG</sequence>
<dbReference type="PANTHER" id="PTHR30580">
    <property type="entry name" value="PRIMOSOMAL PROTEIN N"/>
    <property type="match status" value="1"/>
</dbReference>
<evidence type="ECO:0000313" key="12">
    <source>
        <dbReference type="Proteomes" id="UP001500957"/>
    </source>
</evidence>
<comment type="caution">
    <text evidence="11">The sequence shown here is derived from an EMBL/GenBank/DDBJ whole genome shotgun (WGS) entry which is preliminary data.</text>
</comment>
<comment type="caution">
    <text evidence="8">As this protein does not have any detectable helicase domains, it probably does not have helicase activity.</text>
</comment>
<evidence type="ECO:0000256" key="3">
    <source>
        <dbReference type="ARBA" id="ARBA00022723"/>
    </source>
</evidence>
<dbReference type="PANTHER" id="PTHR30580:SF0">
    <property type="entry name" value="PRIMOSOMAL PROTEIN N"/>
    <property type="match status" value="1"/>
</dbReference>
<gene>
    <name evidence="8" type="primary">priA</name>
    <name evidence="11" type="ORF">GCM10009547_31850</name>
</gene>
<feature type="region of interest" description="Disordered" evidence="9">
    <location>
        <begin position="23"/>
        <end position="42"/>
    </location>
</feature>
<feature type="binding site" evidence="8">
    <location>
        <position position="442"/>
    </location>
    <ligand>
        <name>Zn(2+)</name>
        <dbReference type="ChEBI" id="CHEBI:29105"/>
        <label>2</label>
    </ligand>
</feature>
<keyword evidence="4 8" id="KW-0547">Nucleotide-binding</keyword>
<dbReference type="Pfam" id="PF17764">
    <property type="entry name" value="PriA_3primeBD"/>
    <property type="match status" value="1"/>
</dbReference>
<feature type="binding site" evidence="8">
    <location>
        <position position="427"/>
    </location>
    <ligand>
        <name>Zn(2+)</name>
        <dbReference type="ChEBI" id="CHEBI:29105"/>
        <label>2</label>
    </ligand>
</feature>
<dbReference type="InterPro" id="IPR042115">
    <property type="entry name" value="PriA_3primeBD_sf"/>
</dbReference>
<keyword evidence="12" id="KW-1185">Reference proteome</keyword>
<dbReference type="InterPro" id="IPR041222">
    <property type="entry name" value="PriA_3primeBD"/>
</dbReference>
<evidence type="ECO:0000256" key="6">
    <source>
        <dbReference type="ARBA" id="ARBA00022840"/>
    </source>
</evidence>
<evidence type="ECO:0000256" key="4">
    <source>
        <dbReference type="ARBA" id="ARBA00022741"/>
    </source>
</evidence>
<feature type="domain" description="Primosomal protein N' 3' DNA-binding" evidence="10">
    <location>
        <begin position="47"/>
        <end position="146"/>
    </location>
</feature>